<accession>A0ABR1RCN3</accession>
<feature type="region of interest" description="Disordered" evidence="1">
    <location>
        <begin position="81"/>
        <end position="100"/>
    </location>
</feature>
<sequence length="100" mass="11339">MADQHNTSDNTKTVPMDKSLILLMTILDVKHPGLDADKWADKWPEVAAARGMSESDARQLFDEIKEEFSVHTKNFVRKPVVIKRRKRASKAKAQPPKAVK</sequence>
<evidence type="ECO:0000313" key="2">
    <source>
        <dbReference type="EMBL" id="KAK8008265.1"/>
    </source>
</evidence>
<protein>
    <submittedName>
        <fullName evidence="2">Uncharacterized protein</fullName>
    </submittedName>
</protein>
<comment type="caution">
    <text evidence="2">The sequence shown here is derived from an EMBL/GenBank/DDBJ whole genome shotgun (WGS) entry which is preliminary data.</text>
</comment>
<proteinExistence type="predicted"/>
<evidence type="ECO:0000313" key="3">
    <source>
        <dbReference type="Proteomes" id="UP001396898"/>
    </source>
</evidence>
<reference evidence="2 3" key="1">
    <citation type="submission" date="2023-01" db="EMBL/GenBank/DDBJ databases">
        <title>Analysis of 21 Apiospora genomes using comparative genomics revels a genus with tremendous synthesis potential of carbohydrate active enzymes and secondary metabolites.</title>
        <authorList>
            <person name="Sorensen T."/>
        </authorList>
    </citation>
    <scope>NUCLEOTIDE SEQUENCE [LARGE SCALE GENOMIC DNA]</scope>
    <source>
        <strain evidence="2 3">CBS 20057</strain>
    </source>
</reference>
<organism evidence="2 3">
    <name type="scientific">Apiospora marii</name>
    <dbReference type="NCBI Taxonomy" id="335849"/>
    <lineage>
        <taxon>Eukaryota</taxon>
        <taxon>Fungi</taxon>
        <taxon>Dikarya</taxon>
        <taxon>Ascomycota</taxon>
        <taxon>Pezizomycotina</taxon>
        <taxon>Sordariomycetes</taxon>
        <taxon>Xylariomycetidae</taxon>
        <taxon>Amphisphaeriales</taxon>
        <taxon>Apiosporaceae</taxon>
        <taxon>Apiospora</taxon>
    </lineage>
</organism>
<keyword evidence="3" id="KW-1185">Reference proteome</keyword>
<name>A0ABR1RCN3_9PEZI</name>
<feature type="compositionally biased region" description="Low complexity" evidence="1">
    <location>
        <begin position="91"/>
        <end position="100"/>
    </location>
</feature>
<gene>
    <name evidence="2" type="ORF">PG991_010816</name>
</gene>
<dbReference type="Proteomes" id="UP001396898">
    <property type="component" value="Unassembled WGS sequence"/>
</dbReference>
<dbReference type="EMBL" id="JAQQWI010000016">
    <property type="protein sequence ID" value="KAK8008265.1"/>
    <property type="molecule type" value="Genomic_DNA"/>
</dbReference>
<feature type="compositionally biased region" description="Basic residues" evidence="1">
    <location>
        <begin position="81"/>
        <end position="90"/>
    </location>
</feature>
<evidence type="ECO:0000256" key="1">
    <source>
        <dbReference type="SAM" id="MobiDB-lite"/>
    </source>
</evidence>